<gene>
    <name evidence="6" type="ORF">ED236_02640</name>
</gene>
<protein>
    <submittedName>
        <fullName evidence="6">ABC transporter substrate-binding protein</fullName>
    </submittedName>
</protein>
<dbReference type="InterPro" id="IPR039424">
    <property type="entry name" value="SBP_5"/>
</dbReference>
<dbReference type="PIRSF" id="PIRSF002741">
    <property type="entry name" value="MppA"/>
    <property type="match status" value="1"/>
</dbReference>
<organism evidence="6 7">
    <name type="scientific">Pseudomethylobacillus aquaticus</name>
    <dbReference type="NCBI Taxonomy" id="2676064"/>
    <lineage>
        <taxon>Bacteria</taxon>
        <taxon>Pseudomonadati</taxon>
        <taxon>Pseudomonadota</taxon>
        <taxon>Betaproteobacteria</taxon>
        <taxon>Nitrosomonadales</taxon>
        <taxon>Methylophilaceae</taxon>
        <taxon>Pseudomethylobacillus</taxon>
    </lineage>
</organism>
<evidence type="ECO:0000256" key="1">
    <source>
        <dbReference type="ARBA" id="ARBA00004196"/>
    </source>
</evidence>
<keyword evidence="4" id="KW-0732">Signal</keyword>
<evidence type="ECO:0000256" key="4">
    <source>
        <dbReference type="ARBA" id="ARBA00022729"/>
    </source>
</evidence>
<dbReference type="Gene3D" id="3.10.105.10">
    <property type="entry name" value="Dipeptide-binding Protein, Domain 3"/>
    <property type="match status" value="1"/>
</dbReference>
<evidence type="ECO:0000313" key="6">
    <source>
        <dbReference type="EMBL" id="ROH88607.1"/>
    </source>
</evidence>
<comment type="similarity">
    <text evidence="2">Belongs to the bacterial solute-binding protein 5 family.</text>
</comment>
<dbReference type="InterPro" id="IPR030678">
    <property type="entry name" value="Peptide/Ni-bd"/>
</dbReference>
<dbReference type="GO" id="GO:0015833">
    <property type="term" value="P:peptide transport"/>
    <property type="evidence" value="ECO:0007669"/>
    <property type="project" value="TreeGrafter"/>
</dbReference>
<dbReference type="AlphaFoldDB" id="A0A3N0V733"/>
<dbReference type="SUPFAM" id="SSF53850">
    <property type="entry name" value="Periplasmic binding protein-like II"/>
    <property type="match status" value="1"/>
</dbReference>
<comment type="caution">
    <text evidence="6">The sequence shown here is derived from an EMBL/GenBank/DDBJ whole genome shotgun (WGS) entry which is preliminary data.</text>
</comment>
<dbReference type="PANTHER" id="PTHR30290:SF10">
    <property type="entry name" value="PERIPLASMIC OLIGOPEPTIDE-BINDING PROTEIN-RELATED"/>
    <property type="match status" value="1"/>
</dbReference>
<sequence>MAVAQAPVNLDPRVATDAASERVNRLLYRPLVDFDAQSRPVPALASWERLDATHYRFTLVPNTTGTLRAFHNGQPLTAHDVVATYRSLMGMAASPRSAEFANIQRVDAVDDDTVLFQLKQPDADFPARLVVGILPAALIQAGHDFARAPVGSGPLRFVSWQGALTLERLADQQRIQISEVKDPTVRVLKLLRSEVDLLQGDLPPELLRYLQGRPGIQVQSAPGANFSYLGFNFNDPVLQDLRVRQAIAHGVDVAAIVRQALVPGSRVAGAVLPPEHWAGNAGLAAYAYDPARALALLREAGVPLPLKLVYKTSTDAQRVRLATILQAQLKPAGIALEIRSLDWGTFFEDIKQGQFQLYGLTWVGLRTPEIYRLAFHAGSVPPRGANRGRYADPVLDGMIAAADWPAVTQRVHAQLPYLPLWYEGQFAAMRVDMQAYQLRPDGNWDGLVSLRRSVEP</sequence>
<dbReference type="PANTHER" id="PTHR30290">
    <property type="entry name" value="PERIPLASMIC BINDING COMPONENT OF ABC TRANSPORTER"/>
    <property type="match status" value="1"/>
</dbReference>
<comment type="subcellular location">
    <subcellularLocation>
        <location evidence="1">Cell envelope</location>
    </subcellularLocation>
</comment>
<dbReference type="GO" id="GO:1904680">
    <property type="term" value="F:peptide transmembrane transporter activity"/>
    <property type="evidence" value="ECO:0007669"/>
    <property type="project" value="TreeGrafter"/>
</dbReference>
<evidence type="ECO:0000313" key="7">
    <source>
        <dbReference type="Proteomes" id="UP000275137"/>
    </source>
</evidence>
<proteinExistence type="inferred from homology"/>
<evidence type="ECO:0000256" key="3">
    <source>
        <dbReference type="ARBA" id="ARBA00022448"/>
    </source>
</evidence>
<dbReference type="Proteomes" id="UP000275137">
    <property type="component" value="Unassembled WGS sequence"/>
</dbReference>
<dbReference type="CDD" id="cd00995">
    <property type="entry name" value="PBP2_NikA_DppA_OppA_like"/>
    <property type="match status" value="1"/>
</dbReference>
<keyword evidence="7" id="KW-1185">Reference proteome</keyword>
<reference evidence="6 7" key="1">
    <citation type="submission" date="2018-10" db="EMBL/GenBank/DDBJ databases">
        <authorList>
            <person name="Chen W.-M."/>
        </authorList>
    </citation>
    <scope>NUCLEOTIDE SEQUENCE [LARGE SCALE GENOMIC DNA]</scope>
    <source>
        <strain evidence="6 7">H-5</strain>
    </source>
</reference>
<dbReference type="InterPro" id="IPR000914">
    <property type="entry name" value="SBP_5_dom"/>
</dbReference>
<evidence type="ECO:0000256" key="2">
    <source>
        <dbReference type="ARBA" id="ARBA00005695"/>
    </source>
</evidence>
<dbReference type="GO" id="GO:0030288">
    <property type="term" value="C:outer membrane-bounded periplasmic space"/>
    <property type="evidence" value="ECO:0007669"/>
    <property type="project" value="UniProtKB-ARBA"/>
</dbReference>
<feature type="domain" description="Solute-binding protein family 5" evidence="5">
    <location>
        <begin position="40"/>
        <end position="364"/>
    </location>
</feature>
<accession>A0A3N0V733</accession>
<keyword evidence="3" id="KW-0813">Transport</keyword>
<dbReference type="Gene3D" id="3.40.190.10">
    <property type="entry name" value="Periplasmic binding protein-like II"/>
    <property type="match status" value="1"/>
</dbReference>
<dbReference type="EMBL" id="RJVP01000001">
    <property type="protein sequence ID" value="ROH88607.1"/>
    <property type="molecule type" value="Genomic_DNA"/>
</dbReference>
<evidence type="ECO:0000259" key="5">
    <source>
        <dbReference type="Pfam" id="PF00496"/>
    </source>
</evidence>
<dbReference type="Pfam" id="PF00496">
    <property type="entry name" value="SBP_bac_5"/>
    <property type="match status" value="1"/>
</dbReference>
<dbReference type="Gene3D" id="3.90.76.10">
    <property type="entry name" value="Dipeptide-binding Protein, Domain 1"/>
    <property type="match status" value="1"/>
</dbReference>
<dbReference type="GO" id="GO:0043190">
    <property type="term" value="C:ATP-binding cassette (ABC) transporter complex"/>
    <property type="evidence" value="ECO:0007669"/>
    <property type="project" value="InterPro"/>
</dbReference>
<name>A0A3N0V733_9PROT</name>